<reference evidence="11 12" key="1">
    <citation type="submission" date="2021-08" db="EMBL/GenBank/DDBJ databases">
        <title>Devosia salina sp. nov., isolated from the South China Sea sediment.</title>
        <authorList>
            <person name="Zhou Z."/>
        </authorList>
    </citation>
    <scope>NUCLEOTIDE SEQUENCE [LARGE SCALE GENOMIC DNA]</scope>
    <source>
        <strain evidence="11 12">SCS-3</strain>
    </source>
</reference>
<dbReference type="InterPro" id="IPR003594">
    <property type="entry name" value="HATPase_dom"/>
</dbReference>
<feature type="domain" description="PAS" evidence="9">
    <location>
        <begin position="706"/>
        <end position="756"/>
    </location>
</feature>
<evidence type="ECO:0000256" key="1">
    <source>
        <dbReference type="ARBA" id="ARBA00000085"/>
    </source>
</evidence>
<dbReference type="Gene3D" id="3.30.565.10">
    <property type="entry name" value="Histidine kinase-like ATPase, C-terminal domain"/>
    <property type="match status" value="1"/>
</dbReference>
<dbReference type="EMBL" id="CP080590">
    <property type="protein sequence ID" value="QYO75210.1"/>
    <property type="molecule type" value="Genomic_DNA"/>
</dbReference>
<feature type="domain" description="PAS" evidence="9">
    <location>
        <begin position="312"/>
        <end position="387"/>
    </location>
</feature>
<dbReference type="PROSITE" id="PS50112">
    <property type="entry name" value="PAS"/>
    <property type="match status" value="4"/>
</dbReference>
<name>A0ABX8WAR7_9HYPH</name>
<keyword evidence="3 6" id="KW-0597">Phosphoprotein</keyword>
<dbReference type="SMART" id="SM00086">
    <property type="entry name" value="PAC"/>
    <property type="match status" value="5"/>
</dbReference>
<evidence type="ECO:0000313" key="12">
    <source>
        <dbReference type="Proteomes" id="UP000825799"/>
    </source>
</evidence>
<accession>A0ABX8WAR7</accession>
<keyword evidence="5" id="KW-0418">Kinase</keyword>
<evidence type="ECO:0000313" key="11">
    <source>
        <dbReference type="EMBL" id="QYO75210.1"/>
    </source>
</evidence>
<keyword evidence="4" id="KW-0808">Transferase</keyword>
<dbReference type="SMART" id="SM00388">
    <property type="entry name" value="HisKA"/>
    <property type="match status" value="1"/>
</dbReference>
<dbReference type="InterPro" id="IPR005467">
    <property type="entry name" value="His_kinase_dom"/>
</dbReference>
<dbReference type="Pfam" id="PF13426">
    <property type="entry name" value="PAS_9"/>
    <property type="match status" value="2"/>
</dbReference>
<evidence type="ECO:0000259" key="10">
    <source>
        <dbReference type="PROSITE" id="PS50113"/>
    </source>
</evidence>
<comment type="catalytic activity">
    <reaction evidence="1">
        <text>ATP + protein L-histidine = ADP + protein N-phospho-L-histidine.</text>
        <dbReference type="EC" id="2.7.13.3"/>
    </reaction>
</comment>
<dbReference type="InterPro" id="IPR001610">
    <property type="entry name" value="PAC"/>
</dbReference>
<dbReference type="RefSeq" id="WP_220303674.1">
    <property type="nucleotide sequence ID" value="NZ_CP080590.1"/>
</dbReference>
<dbReference type="InterPro" id="IPR052162">
    <property type="entry name" value="Sensor_kinase/Photoreceptor"/>
</dbReference>
<dbReference type="SMART" id="SM00387">
    <property type="entry name" value="HATPase_c"/>
    <property type="match status" value="1"/>
</dbReference>
<dbReference type="PANTHER" id="PTHR43304:SF1">
    <property type="entry name" value="PAC DOMAIN-CONTAINING PROTEIN"/>
    <property type="match status" value="1"/>
</dbReference>
<dbReference type="CDD" id="cd18161">
    <property type="entry name" value="REC_hyHK_blue-like"/>
    <property type="match status" value="1"/>
</dbReference>
<evidence type="ECO:0000259" key="8">
    <source>
        <dbReference type="PROSITE" id="PS50110"/>
    </source>
</evidence>
<dbReference type="InterPro" id="IPR036097">
    <property type="entry name" value="HisK_dim/P_sf"/>
</dbReference>
<dbReference type="SUPFAM" id="SSF55874">
    <property type="entry name" value="ATPase domain of HSP90 chaperone/DNA topoisomerase II/histidine kinase"/>
    <property type="match status" value="1"/>
</dbReference>
<evidence type="ECO:0000259" key="9">
    <source>
        <dbReference type="PROSITE" id="PS50112"/>
    </source>
</evidence>
<dbReference type="EC" id="2.7.13.3" evidence="2"/>
<dbReference type="SUPFAM" id="SSF55785">
    <property type="entry name" value="PYP-like sensor domain (PAS domain)"/>
    <property type="match status" value="7"/>
</dbReference>
<sequence>MSTFAELSRPAARAFDLLMHPVWVFSTDTLAILASNRAAQDWLGFSAAELEALTIADLRPERAREALVEQVKTFEGEACDGGMWTIAAKDGRLFRVSFHWRRVIFDGATAVVATIQDKTEAVDTRSAAADLMAKVEDLRDRSAQSELRYRQIFEAAPGKMLVVRPQTYEIVAVTQEYAQATMIDPSGIYGRSLFEVFPDDSEDPASDGVRNLSTSLARVEKFGAPDVMHVQKYPVRRQDGHFEERHWLPTNKPVYDEAGQLAFIIHRVEDVTNLVKEFGAEQVDAEAAKGALLSILLELTELRTSLTALQEREARLRTAERLLELGSWEYDIASGAMNWSPRVFDIFGLPKENVTPDFEGYVALVHPEDRQQMIDACSLFERSGEPHIVFQHRIIRSDGTVCHIRGVGERHDLDGKQIIVGSVQDISDVVASQEKLADLVRQQRFAGRLAKLGSWRFDVDPPKLSWSPETAAIHGEAAGFSPTVEGGIKYYAPEHRETIRVAFSICLETGAPFDEILQLDPANGNRIWVRTIGEAVKDDQGKIIAVEGAFQDISELVAARDDADALARRLHQTLDSISDAFFLVDEGWRFAYLNSQAEALLQRQRGDLLGKVIWDEFSDAANSRFQREYEKSVRTGRPTNFDEYFAPLESWFAVSAYPTPEGLAVYFRDITTSRAREEQLRLLESAVSRQNDILLITEAEPIEGPDGPRIVYVNDAFVRRTGYRPEEVIGRSPRILQGPKTQRHELSRIRKALETWQPVRAELINYTRTGDEFWLELDIVPIANDDGWFTHWVAVERDISERKYAEENLRIGDERFQLVARATNDVIWDWDLVNNTVWWNKNLKDVYGLDPAEVEPDARSWTNRIHPEDRQRVLDSIHAVIDGSASHWSSEYRFQHFAGRYLDVIDRGFVIRNEDGKATRMLGSMLDVTHRRDLEARLRQAQKLEAVGQLTGGVAHDFNNLLTVILGNSELLIEELEDRPELRVLASMSMSAAQRGAEMTTRLLAFARKQPLEPVLIDLNELVAGMEELLRRTLGEQVDIEWVRADRLWTIEADPGQLESALLNLAINARDAMPGGGHLTIETANVSLDDDDVASTLDSAPGQYVLLAVTDTGHGIPRELIDQLFEPFFTTKDAGKGSGLGLSMVYGFVRQSGGHIRVYSEPGEGTCFKLYFPRSFGSSEKQPEIRARAPNLGGRELILIVEDDRLVRENLANQLERLGYRVHTAGSGDQALQVLEETPDIDLLFTDVVMPGMNGRQLADRALALRPGLKILFTSGYTENAIVHHGRLDRGVDLLSKPYRRDQLAAKLRKMLGS</sequence>
<proteinExistence type="predicted"/>
<dbReference type="PROSITE" id="PS50109">
    <property type="entry name" value="HIS_KIN"/>
    <property type="match status" value="1"/>
</dbReference>
<organism evidence="11 12">
    <name type="scientific">Devosia salina</name>
    <dbReference type="NCBI Taxonomy" id="2860336"/>
    <lineage>
        <taxon>Bacteria</taxon>
        <taxon>Pseudomonadati</taxon>
        <taxon>Pseudomonadota</taxon>
        <taxon>Alphaproteobacteria</taxon>
        <taxon>Hyphomicrobiales</taxon>
        <taxon>Devosiaceae</taxon>
        <taxon>Devosia</taxon>
    </lineage>
</organism>
<dbReference type="PANTHER" id="PTHR43304">
    <property type="entry name" value="PHYTOCHROME-LIKE PROTEIN CPH1"/>
    <property type="match status" value="1"/>
</dbReference>
<feature type="domain" description="Histidine kinase" evidence="7">
    <location>
        <begin position="953"/>
        <end position="1176"/>
    </location>
</feature>
<dbReference type="CDD" id="cd00082">
    <property type="entry name" value="HisKA"/>
    <property type="match status" value="1"/>
</dbReference>
<dbReference type="CDD" id="cd00130">
    <property type="entry name" value="PAS"/>
    <property type="match status" value="6"/>
</dbReference>
<dbReference type="InterPro" id="IPR000014">
    <property type="entry name" value="PAS"/>
</dbReference>
<dbReference type="InterPro" id="IPR003661">
    <property type="entry name" value="HisK_dim/P_dom"/>
</dbReference>
<dbReference type="Gene3D" id="1.10.287.130">
    <property type="match status" value="1"/>
</dbReference>
<dbReference type="Gene3D" id="3.30.450.20">
    <property type="entry name" value="PAS domain"/>
    <property type="match status" value="7"/>
</dbReference>
<dbReference type="SUPFAM" id="SSF47384">
    <property type="entry name" value="Homodimeric domain of signal transducing histidine kinase"/>
    <property type="match status" value="1"/>
</dbReference>
<feature type="domain" description="PAS" evidence="9">
    <location>
        <begin position="566"/>
        <end position="636"/>
    </location>
</feature>
<dbReference type="SMART" id="SM00448">
    <property type="entry name" value="REC"/>
    <property type="match status" value="1"/>
</dbReference>
<dbReference type="InterPro" id="IPR036890">
    <property type="entry name" value="HATPase_C_sf"/>
</dbReference>
<dbReference type="NCBIfam" id="TIGR00229">
    <property type="entry name" value="sensory_box"/>
    <property type="match status" value="4"/>
</dbReference>
<dbReference type="Gene3D" id="3.40.50.2300">
    <property type="match status" value="1"/>
</dbReference>
<evidence type="ECO:0000256" key="6">
    <source>
        <dbReference type="PROSITE-ProRule" id="PRU00169"/>
    </source>
</evidence>
<evidence type="ECO:0000256" key="5">
    <source>
        <dbReference type="ARBA" id="ARBA00022777"/>
    </source>
</evidence>
<dbReference type="Proteomes" id="UP000825799">
    <property type="component" value="Chromosome"/>
</dbReference>
<evidence type="ECO:0000256" key="4">
    <source>
        <dbReference type="ARBA" id="ARBA00022679"/>
    </source>
</evidence>
<feature type="domain" description="PAC" evidence="10">
    <location>
        <begin position="888"/>
        <end position="940"/>
    </location>
</feature>
<dbReference type="InterPro" id="IPR013656">
    <property type="entry name" value="PAS_4"/>
</dbReference>
<evidence type="ECO:0000259" key="7">
    <source>
        <dbReference type="PROSITE" id="PS50109"/>
    </source>
</evidence>
<protein>
    <recommendedName>
        <fullName evidence="2">histidine kinase</fullName>
        <ecNumber evidence="2">2.7.13.3</ecNumber>
    </recommendedName>
</protein>
<dbReference type="Pfam" id="PF08447">
    <property type="entry name" value="PAS_3"/>
    <property type="match status" value="3"/>
</dbReference>
<feature type="domain" description="PAC" evidence="10">
    <location>
        <begin position="513"/>
        <end position="565"/>
    </location>
</feature>
<dbReference type="PROSITE" id="PS50110">
    <property type="entry name" value="RESPONSE_REGULATORY"/>
    <property type="match status" value="1"/>
</dbReference>
<feature type="domain" description="PAS" evidence="9">
    <location>
        <begin position="812"/>
        <end position="884"/>
    </location>
</feature>
<dbReference type="Pfam" id="PF02518">
    <property type="entry name" value="HATPase_c"/>
    <property type="match status" value="1"/>
</dbReference>
<dbReference type="Pfam" id="PF08448">
    <property type="entry name" value="PAS_4"/>
    <property type="match status" value="1"/>
</dbReference>
<dbReference type="InterPro" id="IPR013655">
    <property type="entry name" value="PAS_fold_3"/>
</dbReference>
<dbReference type="InterPro" id="IPR004358">
    <property type="entry name" value="Sig_transdc_His_kin-like_C"/>
</dbReference>
<dbReference type="PROSITE" id="PS50113">
    <property type="entry name" value="PAC"/>
    <property type="match status" value="3"/>
</dbReference>
<feature type="domain" description="PAC" evidence="10">
    <location>
        <begin position="757"/>
        <end position="811"/>
    </location>
</feature>
<feature type="domain" description="Response regulatory" evidence="8">
    <location>
        <begin position="1197"/>
        <end position="1312"/>
    </location>
</feature>
<dbReference type="InterPro" id="IPR035965">
    <property type="entry name" value="PAS-like_dom_sf"/>
</dbReference>
<dbReference type="Pfam" id="PF00072">
    <property type="entry name" value="Response_reg"/>
    <property type="match status" value="1"/>
</dbReference>
<gene>
    <name evidence="11" type="ORF">K1X15_11135</name>
</gene>
<dbReference type="SMART" id="SM00091">
    <property type="entry name" value="PAS"/>
    <property type="match status" value="6"/>
</dbReference>
<dbReference type="Pfam" id="PF00512">
    <property type="entry name" value="HisKA"/>
    <property type="match status" value="1"/>
</dbReference>
<dbReference type="SUPFAM" id="SSF52172">
    <property type="entry name" value="CheY-like"/>
    <property type="match status" value="1"/>
</dbReference>
<feature type="modified residue" description="4-aspartylphosphate" evidence="6">
    <location>
        <position position="1247"/>
    </location>
</feature>
<evidence type="ECO:0000256" key="3">
    <source>
        <dbReference type="ARBA" id="ARBA00022553"/>
    </source>
</evidence>
<dbReference type="InterPro" id="IPR000700">
    <property type="entry name" value="PAS-assoc_C"/>
</dbReference>
<dbReference type="InterPro" id="IPR001789">
    <property type="entry name" value="Sig_transdc_resp-reg_receiver"/>
</dbReference>
<dbReference type="InterPro" id="IPR011006">
    <property type="entry name" value="CheY-like_superfamily"/>
</dbReference>
<dbReference type="PRINTS" id="PR00344">
    <property type="entry name" value="BCTRLSENSOR"/>
</dbReference>
<evidence type="ECO:0000256" key="2">
    <source>
        <dbReference type="ARBA" id="ARBA00012438"/>
    </source>
</evidence>
<keyword evidence="12" id="KW-1185">Reference proteome</keyword>